<proteinExistence type="predicted"/>
<dbReference type="AlphaFoldDB" id="A0A7W4TL46"/>
<name>A0A7W4TL46_KINRA</name>
<reference evidence="1 2" key="1">
    <citation type="submission" date="2020-08" db="EMBL/GenBank/DDBJ databases">
        <title>The Agave Microbiome: Exploring the role of microbial communities in plant adaptations to desert environments.</title>
        <authorList>
            <person name="Partida-Martinez L.P."/>
        </authorList>
    </citation>
    <scope>NUCLEOTIDE SEQUENCE [LARGE SCALE GENOMIC DNA]</scope>
    <source>
        <strain evidence="1 2">AS2.23</strain>
    </source>
</reference>
<evidence type="ECO:0000313" key="1">
    <source>
        <dbReference type="EMBL" id="MBB2900492.1"/>
    </source>
</evidence>
<evidence type="ECO:0000313" key="2">
    <source>
        <dbReference type="Proteomes" id="UP000533269"/>
    </source>
</evidence>
<sequence>MTRYYSGVQLDPPELLPPGAQTTFNYGVLEATTLPTATRYRVFPELEQAERSAVRNLLRERPTTLQLVRIRPVLRIAPEWNTALSSVTGWGWT</sequence>
<accession>A0A7W4TL46</accession>
<dbReference type="EMBL" id="JACHVY010000001">
    <property type="protein sequence ID" value="MBB2900492.1"/>
    <property type="molecule type" value="Genomic_DNA"/>
</dbReference>
<reference evidence="1 2" key="2">
    <citation type="submission" date="2020-08" db="EMBL/GenBank/DDBJ databases">
        <authorList>
            <person name="Partida-Martinez L."/>
            <person name="Huntemann M."/>
            <person name="Clum A."/>
            <person name="Wang J."/>
            <person name="Palaniappan K."/>
            <person name="Ritter S."/>
            <person name="Chen I.-M."/>
            <person name="Stamatis D."/>
            <person name="Reddy T."/>
            <person name="O'Malley R."/>
            <person name="Daum C."/>
            <person name="Shapiro N."/>
            <person name="Ivanova N."/>
            <person name="Kyrpides N."/>
            <person name="Woyke T."/>
        </authorList>
    </citation>
    <scope>NUCLEOTIDE SEQUENCE [LARGE SCALE GENOMIC DNA]</scope>
    <source>
        <strain evidence="1 2">AS2.23</strain>
    </source>
</reference>
<gene>
    <name evidence="1" type="ORF">FHR75_001280</name>
</gene>
<comment type="caution">
    <text evidence="1">The sequence shown here is derived from an EMBL/GenBank/DDBJ whole genome shotgun (WGS) entry which is preliminary data.</text>
</comment>
<organism evidence="1 2">
    <name type="scientific">Kineococcus radiotolerans</name>
    <dbReference type="NCBI Taxonomy" id="131568"/>
    <lineage>
        <taxon>Bacteria</taxon>
        <taxon>Bacillati</taxon>
        <taxon>Actinomycetota</taxon>
        <taxon>Actinomycetes</taxon>
        <taxon>Kineosporiales</taxon>
        <taxon>Kineosporiaceae</taxon>
        <taxon>Kineococcus</taxon>
    </lineage>
</organism>
<dbReference type="Proteomes" id="UP000533269">
    <property type="component" value="Unassembled WGS sequence"/>
</dbReference>
<protein>
    <submittedName>
        <fullName evidence="1">Uncharacterized protein</fullName>
    </submittedName>
</protein>
<dbReference type="RefSeq" id="WP_183390718.1">
    <property type="nucleotide sequence ID" value="NZ_JACHVY010000001.1"/>
</dbReference>